<dbReference type="PROSITE" id="PS50865">
    <property type="entry name" value="ZF_MYND_2"/>
    <property type="match status" value="1"/>
</dbReference>
<sequence length="591" mass="68098">MDSRSSSPVESEYPEMEPHELWGEHKRPSDFVLHYVKLFGGHQGDWEPKSMDELDRCFRMVRENKDKVSVSELETMVRSARTWQLFDHFARDSLGLIPHFMELLRLYCEENWLFDRYYGLLCFQLLTSVMLAGIINNSDKREHAFKEIQKRSGGSSDIALNVAGYGGAMMLGALESYTKHRENLLSTFFVTSSLEGEYVLLPGLGGFHEKDALWLLDELWELRKPFVILCAGMSGMMPGWAVLFTAMWRHIKRNNSALLLRRLRNLLLRYALTAIEPEFKVVCNIVSVIEEQMPSTTIGYEELPPVDILDVESMICMFKLYLESEKHGRPSSDMLCFPFAMVYHNALTTIPDQAHHFLAAVIECVWETLGKADSEYALRKRMLEAFDYAVNSIMSMCSSVLVQYDRLQKSRRTASAIWTKLLRDVNMLELVGRLCSIAMVSSGEGLLVSHEKFEDLAKSIRHFMDNLKGVTQIHELRSLDDLDYTWNRVLRYIDVQLSLYPLGGSIQHRIHVCRSIWFDVGAVFKFEQATCQQHRCMNPRCPDPLADGGAQYACMRCCWVHYCSPRCQSSHWDSTFVSAHYRECMSLNAKH</sequence>
<dbReference type="OrthoDB" id="3181140at2759"/>
<dbReference type="EMBL" id="JATN01000321">
    <property type="protein sequence ID" value="EUC59199.1"/>
    <property type="molecule type" value="Genomic_DNA"/>
</dbReference>
<feature type="domain" description="MYND-type" evidence="5">
    <location>
        <begin position="538"/>
        <end position="584"/>
    </location>
</feature>
<dbReference type="AlphaFoldDB" id="A0A0A1UJC3"/>
<keyword evidence="1" id="KW-0479">Metal-binding</keyword>
<organism evidence="6 7">
    <name type="scientific">Rhizoctonia solani AG-3 Rhs1AP</name>
    <dbReference type="NCBI Taxonomy" id="1086054"/>
    <lineage>
        <taxon>Eukaryota</taxon>
        <taxon>Fungi</taxon>
        <taxon>Dikarya</taxon>
        <taxon>Basidiomycota</taxon>
        <taxon>Agaricomycotina</taxon>
        <taxon>Agaricomycetes</taxon>
        <taxon>Cantharellales</taxon>
        <taxon>Ceratobasidiaceae</taxon>
        <taxon>Rhizoctonia</taxon>
    </lineage>
</organism>
<dbReference type="InterPro" id="IPR002893">
    <property type="entry name" value="Znf_MYND"/>
</dbReference>
<evidence type="ECO:0000313" key="7">
    <source>
        <dbReference type="Proteomes" id="UP000030108"/>
    </source>
</evidence>
<gene>
    <name evidence="6" type="ORF">RSOL_302430</name>
</gene>
<evidence type="ECO:0000256" key="4">
    <source>
        <dbReference type="PROSITE-ProRule" id="PRU00134"/>
    </source>
</evidence>
<evidence type="ECO:0000256" key="1">
    <source>
        <dbReference type="ARBA" id="ARBA00022723"/>
    </source>
</evidence>
<reference evidence="7" key="1">
    <citation type="journal article" date="2014" name="Genome Announc.">
        <title>Draft genome sequence of the plant-pathogenic soil fungus Rhizoctonia solani anastomosis group 3 strain Rhs1AP.</title>
        <authorList>
            <person name="Cubeta M.A."/>
            <person name="Thomas E."/>
            <person name="Dean R.A."/>
            <person name="Jabaji S."/>
            <person name="Neate S.M."/>
            <person name="Tavantzis S."/>
            <person name="Toda T."/>
            <person name="Vilgalys R."/>
            <person name="Bharathan N."/>
            <person name="Fedorova-Abrams N."/>
            <person name="Pakala S.B."/>
            <person name="Pakala S.M."/>
            <person name="Zafar N."/>
            <person name="Joardar V."/>
            <person name="Losada L."/>
            <person name="Nierman W.C."/>
        </authorList>
    </citation>
    <scope>NUCLEOTIDE SEQUENCE [LARGE SCALE GENOMIC DNA]</scope>
    <source>
        <strain evidence="7">AG-3</strain>
    </source>
</reference>
<protein>
    <recommendedName>
        <fullName evidence="5">MYND-type domain-containing protein</fullName>
    </recommendedName>
</protein>
<dbReference type="GO" id="GO:0008270">
    <property type="term" value="F:zinc ion binding"/>
    <property type="evidence" value="ECO:0007669"/>
    <property type="project" value="UniProtKB-KW"/>
</dbReference>
<keyword evidence="2 4" id="KW-0863">Zinc-finger</keyword>
<dbReference type="Proteomes" id="UP000030108">
    <property type="component" value="Unassembled WGS sequence"/>
</dbReference>
<keyword evidence="3" id="KW-0862">Zinc</keyword>
<comment type="caution">
    <text evidence="6">The sequence shown here is derived from an EMBL/GenBank/DDBJ whole genome shotgun (WGS) entry which is preliminary data.</text>
</comment>
<evidence type="ECO:0000256" key="2">
    <source>
        <dbReference type="ARBA" id="ARBA00022771"/>
    </source>
</evidence>
<name>A0A0A1UJC3_9AGAM</name>
<proteinExistence type="predicted"/>
<accession>A0A0A1UJC3</accession>
<evidence type="ECO:0000259" key="5">
    <source>
        <dbReference type="PROSITE" id="PS50865"/>
    </source>
</evidence>
<evidence type="ECO:0000256" key="3">
    <source>
        <dbReference type="ARBA" id="ARBA00022833"/>
    </source>
</evidence>
<evidence type="ECO:0000313" key="6">
    <source>
        <dbReference type="EMBL" id="EUC59199.1"/>
    </source>
</evidence>